<dbReference type="EMBL" id="CAJNOV010002352">
    <property type="protein sequence ID" value="CAF1100680.1"/>
    <property type="molecule type" value="Genomic_DNA"/>
</dbReference>
<dbReference type="EMBL" id="CAJOBH010113103">
    <property type="protein sequence ID" value="CAF4671719.1"/>
    <property type="molecule type" value="Genomic_DNA"/>
</dbReference>
<dbReference type="Proteomes" id="UP000663855">
    <property type="component" value="Unassembled WGS sequence"/>
</dbReference>
<dbReference type="Proteomes" id="UP000681967">
    <property type="component" value="Unassembled WGS sequence"/>
</dbReference>
<feature type="region of interest" description="Disordered" evidence="1">
    <location>
        <begin position="272"/>
        <end position="334"/>
    </location>
</feature>
<evidence type="ECO:0000313" key="4">
    <source>
        <dbReference type="EMBL" id="CAF4671719.1"/>
    </source>
</evidence>
<evidence type="ECO:0000313" key="3">
    <source>
        <dbReference type="EMBL" id="CAF4378882.1"/>
    </source>
</evidence>
<evidence type="ECO:0000313" key="2">
    <source>
        <dbReference type="EMBL" id="CAF1100680.1"/>
    </source>
</evidence>
<accession>A0A814P2J2</accession>
<protein>
    <recommendedName>
        <fullName evidence="6">GIY-YIG domain-containing protein</fullName>
    </recommendedName>
</protein>
<dbReference type="Proteomes" id="UP000676336">
    <property type="component" value="Unassembled WGS sequence"/>
</dbReference>
<evidence type="ECO:0008006" key="6">
    <source>
        <dbReference type="Google" id="ProtNLM"/>
    </source>
</evidence>
<name>A0A814P2J2_9BILA</name>
<comment type="caution">
    <text evidence="2">The sequence shown here is derived from an EMBL/GenBank/DDBJ whole genome shotgun (WGS) entry which is preliminary data.</text>
</comment>
<evidence type="ECO:0000256" key="1">
    <source>
        <dbReference type="SAM" id="MobiDB-lite"/>
    </source>
</evidence>
<dbReference type="AlphaFoldDB" id="A0A814P2J2"/>
<sequence>MSIIRAVQYEQLLNILRLQYPREKLNNQKCVDVHNILSEHATNVVQLLHRYLLAYRDSQSIDQINFEKAHLNYLQQEITSLIYKLNYIGLICYAFNNVISKTSVKISSDYFISLREILKLNQVQELLLVFALQESIHVKCQALARGHVLKWLPEFFQTISTTHFEGLNKLSNETLTKLNESDNKEVKKEQVFIDLSFIGIETKTLDKKIIDLAKNITPDLHIQPIPRPPPAITTFFPQKDKINKNTQSNIVYSISCSDCDVGYIGKTIRQASRRHQEHGASQQSKALPTPKIVTPVLNNQSLRRSDRFQTKPSVNYDQDDNECNVEPQEKTMIN</sequence>
<evidence type="ECO:0000313" key="5">
    <source>
        <dbReference type="Proteomes" id="UP000663855"/>
    </source>
</evidence>
<dbReference type="EMBL" id="CAJOBI010052515">
    <property type="protein sequence ID" value="CAF4378882.1"/>
    <property type="molecule type" value="Genomic_DNA"/>
</dbReference>
<organism evidence="2 5">
    <name type="scientific">Rotaria magnacalcarata</name>
    <dbReference type="NCBI Taxonomy" id="392030"/>
    <lineage>
        <taxon>Eukaryota</taxon>
        <taxon>Metazoa</taxon>
        <taxon>Spiralia</taxon>
        <taxon>Gnathifera</taxon>
        <taxon>Rotifera</taxon>
        <taxon>Eurotatoria</taxon>
        <taxon>Bdelloidea</taxon>
        <taxon>Philodinida</taxon>
        <taxon>Philodinidae</taxon>
        <taxon>Rotaria</taxon>
    </lineage>
</organism>
<gene>
    <name evidence="4" type="ORF">BYL167_LOCUS42992</name>
    <name evidence="2" type="ORF">CJN711_LOCUS7137</name>
    <name evidence="3" type="ORF">SMN809_LOCUS29478</name>
</gene>
<proteinExistence type="predicted"/>
<reference evidence="2" key="1">
    <citation type="submission" date="2021-02" db="EMBL/GenBank/DDBJ databases">
        <authorList>
            <person name="Nowell W R."/>
        </authorList>
    </citation>
    <scope>NUCLEOTIDE SEQUENCE</scope>
</reference>